<dbReference type="GeneID" id="92716086"/>
<sequence>MAKIIDVIMRLQDQVSGTLGRIRRQMEETGRMHRRLGGEISRTGRNIENIGRAMLPMAEGMAGAGALALKTFADFDSTITMAGLKAGATAEEMEQMRKVAAEVGRDFPISANDAAKAMDRLAASGLNANQATASLPGIVTAAVASGEDLGATADVITSAMSTYKMMTGDMGANAAKVADIIQMAANRSKLDMAAFGTAMQYAGAPANALGVDIESLAAAMGIMANNGIEASTIGTSLRSTLSRLASPPKEAANAIALLGLKTKDASGNFVGLDNIIGQMRTAMSGMSNTQQVALAKAIAGEDAYSGLLALIKTAPEDYKALEDAIRNASGSSKEAFNVMNKTAKGSFMSMLGSVESLAISIGGLLAPTMKQITDVIKGAADWINGLDDSQKQMILNVGKAVIGFVAFNMAAGKAIGVAGELVKVYGDIGIALHGGTIQNRLLMYSVRGLARVLPVVGSGLFSIVKVLGGAASSAIVGAVRLLTALSGGILAVARALITAAIAGGPVVWAIMTIAAAAALIYANWDAIGPYFRNLFNGIVNFINGPFASAWNAAWDGIVSFFSGIFSGIEEVCSSVMNGIKSAINSVISGINGISVDIPDWVPGVGGGHLGFNIPMLYTGTPNWRGGPAVINDRGGEVVDLPSGARVIPHEQSLNQAYRQGRMAGTNSGNASITVNIYNPQINSQGDINEMARRIAERIYYELAKNSINMNEGAV</sequence>
<organism evidence="5 6">
    <name type="scientific">Dialister hominis</name>
    <dbReference type="NCBI Taxonomy" id="2582419"/>
    <lineage>
        <taxon>Bacteria</taxon>
        <taxon>Bacillati</taxon>
        <taxon>Bacillota</taxon>
        <taxon>Negativicutes</taxon>
        <taxon>Veillonellales</taxon>
        <taxon>Veillonellaceae</taxon>
        <taxon>Dialister</taxon>
    </lineage>
</organism>
<protein>
    <recommendedName>
        <fullName evidence="3">Phage tail tape measure protein domain-containing protein</fullName>
    </recommendedName>
</protein>
<evidence type="ECO:0000313" key="4">
    <source>
        <dbReference type="EMBL" id="BBK24450.1"/>
    </source>
</evidence>
<evidence type="ECO:0000313" key="5">
    <source>
        <dbReference type="EMBL" id="BBK24932.1"/>
    </source>
</evidence>
<reference evidence="5" key="2">
    <citation type="journal article" date="2020" name="Int. J. Syst. Evol. Microbiol.">
        <title>Dialister hominis sp. nov., isolated from human faeces.</title>
        <authorList>
            <person name="Sakamoto M."/>
            <person name="Ikeyama N."/>
            <person name="Toyoda A."/>
            <person name="Murakami T."/>
            <person name="Mori H."/>
            <person name="Iino T."/>
            <person name="Ohkuma M."/>
        </authorList>
    </citation>
    <scope>NUCLEOTIDE SEQUENCE</scope>
    <source>
        <strain evidence="5">5BBH33</strain>
    </source>
</reference>
<accession>A0A8D4UU63</accession>
<dbReference type="Pfam" id="PF10145">
    <property type="entry name" value="PhageMin_Tail"/>
    <property type="match status" value="1"/>
</dbReference>
<dbReference type="PANTHER" id="PTHR37813">
    <property type="entry name" value="FELS-2 PROPHAGE PROTEIN"/>
    <property type="match status" value="1"/>
</dbReference>
<feature type="domain" description="Phage tail tape measure protein" evidence="3">
    <location>
        <begin position="98"/>
        <end position="300"/>
    </location>
</feature>
<keyword evidence="2" id="KW-1133">Transmembrane helix</keyword>
<keyword evidence="6" id="KW-1185">Reference proteome</keyword>
<evidence type="ECO:0000256" key="1">
    <source>
        <dbReference type="ARBA" id="ARBA00022612"/>
    </source>
</evidence>
<dbReference type="Proteomes" id="UP000320585">
    <property type="component" value="Chromosome"/>
</dbReference>
<dbReference type="RefSeq" id="WP_143332271.1">
    <property type="nucleotide sequence ID" value="NZ_AP019697.1"/>
</dbReference>
<keyword evidence="1" id="KW-1188">Viral release from host cell</keyword>
<keyword evidence="2" id="KW-0812">Transmembrane</keyword>
<evidence type="ECO:0000256" key="2">
    <source>
        <dbReference type="SAM" id="Phobius"/>
    </source>
</evidence>
<dbReference type="PANTHER" id="PTHR37813:SF1">
    <property type="entry name" value="FELS-2 PROPHAGE PROTEIN"/>
    <property type="match status" value="1"/>
</dbReference>
<proteinExistence type="predicted"/>
<dbReference type="EMBL" id="AP019697">
    <property type="protein sequence ID" value="BBK24932.1"/>
    <property type="molecule type" value="Genomic_DNA"/>
</dbReference>
<dbReference type="AlphaFoldDB" id="A0A8D4UU63"/>
<keyword evidence="2" id="KW-0472">Membrane</keyword>
<feature type="transmembrane region" description="Helical" evidence="2">
    <location>
        <begin position="505"/>
        <end position="524"/>
    </location>
</feature>
<gene>
    <name evidence="4" type="ORF">Dia5BBH33_03850</name>
    <name evidence="5" type="ORF">Dia5BBH33_08670</name>
</gene>
<dbReference type="KEGG" id="dho:Dia5BBH33_08670"/>
<evidence type="ECO:0000313" key="6">
    <source>
        <dbReference type="Proteomes" id="UP000320585"/>
    </source>
</evidence>
<dbReference type="InterPro" id="IPR010090">
    <property type="entry name" value="Phage_tape_meas"/>
</dbReference>
<feature type="transmembrane region" description="Helical" evidence="2">
    <location>
        <begin position="474"/>
        <end position="493"/>
    </location>
</feature>
<dbReference type="KEGG" id="dho:Dia5BBH33_03850"/>
<dbReference type="NCBIfam" id="TIGR01760">
    <property type="entry name" value="tape_meas_TP901"/>
    <property type="match status" value="1"/>
</dbReference>
<reference evidence="6" key="1">
    <citation type="submission" date="2019-05" db="EMBL/GenBank/DDBJ databases">
        <title>Complete genome sequencing of Dialister sp. strain 5BBH33.</title>
        <authorList>
            <person name="Sakamoto M."/>
            <person name="Murakami T."/>
            <person name="Mori H."/>
        </authorList>
    </citation>
    <scope>NUCLEOTIDE SEQUENCE [LARGE SCALE GENOMIC DNA]</scope>
    <source>
        <strain evidence="6">5BBH33</strain>
    </source>
</reference>
<evidence type="ECO:0000259" key="3">
    <source>
        <dbReference type="Pfam" id="PF10145"/>
    </source>
</evidence>
<dbReference type="EMBL" id="AP019697">
    <property type="protein sequence ID" value="BBK24450.1"/>
    <property type="molecule type" value="Genomic_DNA"/>
</dbReference>
<name>A0A8D4UU63_9FIRM</name>
<dbReference type="OrthoDB" id="9780715at2"/>